<dbReference type="AlphaFoldDB" id="A0A4R5DUW5"/>
<reference evidence="8 9" key="1">
    <citation type="submission" date="2019-03" db="EMBL/GenBank/DDBJ databases">
        <title>Draft genome sequences of novel Actinobacteria.</title>
        <authorList>
            <person name="Sahin N."/>
            <person name="Ay H."/>
            <person name="Saygin H."/>
        </authorList>
    </citation>
    <scope>NUCLEOTIDE SEQUENCE [LARGE SCALE GENOMIC DNA]</scope>
    <source>
        <strain evidence="8 9">5K138</strain>
    </source>
</reference>
<dbReference type="GO" id="GO:0004540">
    <property type="term" value="F:RNA nuclease activity"/>
    <property type="evidence" value="ECO:0007669"/>
    <property type="project" value="InterPro"/>
</dbReference>
<evidence type="ECO:0000256" key="1">
    <source>
        <dbReference type="ARBA" id="ARBA00022649"/>
    </source>
</evidence>
<dbReference type="HAMAP" id="MF_00265">
    <property type="entry name" value="VapC_Nob1"/>
    <property type="match status" value="1"/>
</dbReference>
<dbReference type="SUPFAM" id="SSF88723">
    <property type="entry name" value="PIN domain-like"/>
    <property type="match status" value="1"/>
</dbReference>
<comment type="caution">
    <text evidence="8">The sequence shown here is derived from an EMBL/GenBank/DDBJ whole genome shotgun (WGS) entry which is preliminary data.</text>
</comment>
<dbReference type="EMBL" id="SMKZ01000002">
    <property type="protein sequence ID" value="TDE15015.1"/>
    <property type="molecule type" value="Genomic_DNA"/>
</dbReference>
<accession>A0A4R5DUW5</accession>
<keyword evidence="2 6" id="KW-0540">Nuclease</keyword>
<gene>
    <name evidence="6" type="primary">vapC</name>
    <name evidence="8" type="ORF">E1269_02605</name>
</gene>
<feature type="domain" description="PIN" evidence="7">
    <location>
        <begin position="2"/>
        <end position="118"/>
    </location>
</feature>
<keyword evidence="9" id="KW-1185">Reference proteome</keyword>
<organism evidence="8 9">
    <name type="scientific">Jiangella asiatica</name>
    <dbReference type="NCBI Taxonomy" id="2530372"/>
    <lineage>
        <taxon>Bacteria</taxon>
        <taxon>Bacillati</taxon>
        <taxon>Actinomycetota</taxon>
        <taxon>Actinomycetes</taxon>
        <taxon>Jiangellales</taxon>
        <taxon>Jiangellaceae</taxon>
        <taxon>Jiangella</taxon>
    </lineage>
</organism>
<keyword evidence="5 6" id="KW-0460">Magnesium</keyword>
<evidence type="ECO:0000256" key="4">
    <source>
        <dbReference type="ARBA" id="ARBA00022801"/>
    </source>
</evidence>
<keyword evidence="3 6" id="KW-0479">Metal-binding</keyword>
<protein>
    <recommendedName>
        <fullName evidence="6">Ribonuclease VapC</fullName>
        <shortName evidence="6">RNase VapC</shortName>
        <ecNumber evidence="6">3.1.-.-</ecNumber>
    </recommendedName>
    <alternativeName>
        <fullName evidence="6">Toxin VapC</fullName>
    </alternativeName>
</protein>
<dbReference type="EC" id="3.1.-.-" evidence="6"/>
<dbReference type="GO" id="GO:0090729">
    <property type="term" value="F:toxin activity"/>
    <property type="evidence" value="ECO:0007669"/>
    <property type="project" value="UniProtKB-KW"/>
</dbReference>
<keyword evidence="1 6" id="KW-1277">Toxin-antitoxin system</keyword>
<dbReference type="InterPro" id="IPR022907">
    <property type="entry name" value="VapC_family"/>
</dbReference>
<keyword evidence="4 6" id="KW-0378">Hydrolase</keyword>
<evidence type="ECO:0000313" key="8">
    <source>
        <dbReference type="EMBL" id="TDE15015.1"/>
    </source>
</evidence>
<dbReference type="InterPro" id="IPR029060">
    <property type="entry name" value="PIN-like_dom_sf"/>
</dbReference>
<comment type="function">
    <text evidence="6">Toxic component of a toxin-antitoxin (TA) system. An RNase.</text>
</comment>
<dbReference type="GO" id="GO:0000287">
    <property type="term" value="F:magnesium ion binding"/>
    <property type="evidence" value="ECO:0007669"/>
    <property type="project" value="UniProtKB-UniRule"/>
</dbReference>
<name>A0A4R5DUW5_9ACTN</name>
<dbReference type="Proteomes" id="UP000294739">
    <property type="component" value="Unassembled WGS sequence"/>
</dbReference>
<dbReference type="Pfam" id="PF01850">
    <property type="entry name" value="PIN"/>
    <property type="match status" value="1"/>
</dbReference>
<feature type="binding site" evidence="6">
    <location>
        <position position="95"/>
    </location>
    <ligand>
        <name>Mg(2+)</name>
        <dbReference type="ChEBI" id="CHEBI:18420"/>
    </ligand>
</feature>
<dbReference type="Gene3D" id="3.40.50.1010">
    <property type="entry name" value="5'-nuclease"/>
    <property type="match status" value="1"/>
</dbReference>
<proteinExistence type="inferred from homology"/>
<dbReference type="InterPro" id="IPR002716">
    <property type="entry name" value="PIN_dom"/>
</dbReference>
<dbReference type="InterPro" id="IPR051619">
    <property type="entry name" value="TypeII_TA_RNase_PINc/VapC"/>
</dbReference>
<evidence type="ECO:0000313" key="9">
    <source>
        <dbReference type="Proteomes" id="UP000294739"/>
    </source>
</evidence>
<dbReference type="OrthoDB" id="4377304at2"/>
<evidence type="ECO:0000256" key="5">
    <source>
        <dbReference type="ARBA" id="ARBA00022842"/>
    </source>
</evidence>
<dbReference type="InParanoid" id="A0A4R5DUW5"/>
<feature type="binding site" evidence="6">
    <location>
        <position position="5"/>
    </location>
    <ligand>
        <name>Mg(2+)</name>
        <dbReference type="ChEBI" id="CHEBI:18420"/>
    </ligand>
</feature>
<sequence length="138" mass="15146">MIVLDAGALVMLLADRGPVGTALRRRVRTERLCTPHLADVELASALLGRHRGGKLTDRELDDAWASFAELPRHRVEHAPLLPRVRELFTHLPAYDATYVALAEAYDVPLVTTDGRIVRSGRPRCPVELFDEATVSGAG</sequence>
<evidence type="ECO:0000256" key="6">
    <source>
        <dbReference type="HAMAP-Rule" id="MF_00265"/>
    </source>
</evidence>
<keyword evidence="6" id="KW-0800">Toxin</keyword>
<dbReference type="InterPro" id="IPR044153">
    <property type="entry name" value="PIN_Pae0151-like"/>
</dbReference>
<evidence type="ECO:0000256" key="2">
    <source>
        <dbReference type="ARBA" id="ARBA00022722"/>
    </source>
</evidence>
<dbReference type="CDD" id="cd09873">
    <property type="entry name" value="PIN_Pae0151-like"/>
    <property type="match status" value="1"/>
</dbReference>
<comment type="cofactor">
    <cofactor evidence="6">
        <name>Mg(2+)</name>
        <dbReference type="ChEBI" id="CHEBI:18420"/>
    </cofactor>
</comment>
<evidence type="ECO:0000256" key="3">
    <source>
        <dbReference type="ARBA" id="ARBA00022723"/>
    </source>
</evidence>
<comment type="similarity">
    <text evidence="6">Belongs to the PINc/VapC protein family.</text>
</comment>
<evidence type="ECO:0000259" key="7">
    <source>
        <dbReference type="Pfam" id="PF01850"/>
    </source>
</evidence>
<dbReference type="PANTHER" id="PTHR35901:SF1">
    <property type="entry name" value="EXONUCLEASE VAPC9"/>
    <property type="match status" value="1"/>
</dbReference>
<dbReference type="GO" id="GO:0016787">
    <property type="term" value="F:hydrolase activity"/>
    <property type="evidence" value="ECO:0007669"/>
    <property type="project" value="UniProtKB-KW"/>
</dbReference>
<dbReference type="RefSeq" id="WP_131890766.1">
    <property type="nucleotide sequence ID" value="NZ_SMKZ01000002.1"/>
</dbReference>
<dbReference type="PANTHER" id="PTHR35901">
    <property type="entry name" value="RIBONUCLEASE VAPC3"/>
    <property type="match status" value="1"/>
</dbReference>